<keyword evidence="3" id="KW-1185">Reference proteome</keyword>
<dbReference type="PIRSF" id="PIRSF025560">
    <property type="entry name" value="UCP025560"/>
    <property type="match status" value="1"/>
</dbReference>
<gene>
    <name evidence="2" type="ORF">soil367_14825</name>
</gene>
<sequence>MKISVRFSVLILALCLSLPVLGMSLEAAKQALDAVKQKGLAGETPSGYLQTVKPDQHAEEVVKAINEARRDEYARIAQNHNIPVTQVETVAGKKAIEQTPAGQFVLKDGKWVKK</sequence>
<feature type="signal peptide" evidence="1">
    <location>
        <begin position="1"/>
        <end position="22"/>
    </location>
</feature>
<reference evidence="2 3" key="1">
    <citation type="submission" date="2018-07" db="EMBL/GenBank/DDBJ databases">
        <title>Marsedoiliclastica nanhaica gen. nov. sp. nov., a novel marine hydrocarbonoclastic bacterium isolated from an in-situ enriched hydrocarbon-degrading consortium in deep-sea sediment.</title>
        <authorList>
            <person name="Dong C."/>
            <person name="Ma T."/>
            <person name="Liu R."/>
            <person name="Shao Z."/>
        </authorList>
    </citation>
    <scope>NUCLEOTIDE SEQUENCE [LARGE SCALE GENOMIC DNA]</scope>
    <source>
        <strain evidence="3">soil36-7</strain>
    </source>
</reference>
<dbReference type="Pfam" id="PF07027">
    <property type="entry name" value="DUF1318"/>
    <property type="match status" value="1"/>
</dbReference>
<protein>
    <submittedName>
        <fullName evidence="2">DUF1318 domain-containing protein</fullName>
    </submittedName>
</protein>
<dbReference type="KEGG" id="hmi:soil367_14825"/>
<organism evidence="2 3">
    <name type="scientific">Hydrocarboniclastica marina</name>
    <dbReference type="NCBI Taxonomy" id="2259620"/>
    <lineage>
        <taxon>Bacteria</taxon>
        <taxon>Pseudomonadati</taxon>
        <taxon>Pseudomonadota</taxon>
        <taxon>Gammaproteobacteria</taxon>
        <taxon>Alteromonadales</taxon>
        <taxon>Alteromonadaceae</taxon>
        <taxon>Hydrocarboniclastica</taxon>
    </lineage>
</organism>
<feature type="chain" id="PRO_5020512568" evidence="1">
    <location>
        <begin position="23"/>
        <end position="114"/>
    </location>
</feature>
<name>A0A4P7XJU9_9ALTE</name>
<dbReference type="RefSeq" id="WP_136549810.1">
    <property type="nucleotide sequence ID" value="NZ_CP031093.1"/>
</dbReference>
<dbReference type="Proteomes" id="UP000298049">
    <property type="component" value="Chromosome"/>
</dbReference>
<evidence type="ECO:0000256" key="1">
    <source>
        <dbReference type="SAM" id="SignalP"/>
    </source>
</evidence>
<dbReference type="OrthoDB" id="9798130at2"/>
<dbReference type="EMBL" id="CP031093">
    <property type="protein sequence ID" value="QCF27105.1"/>
    <property type="molecule type" value="Genomic_DNA"/>
</dbReference>
<keyword evidence="1" id="KW-0732">Signal</keyword>
<evidence type="ECO:0000313" key="2">
    <source>
        <dbReference type="EMBL" id="QCF27105.1"/>
    </source>
</evidence>
<accession>A0A4P7XJU9</accession>
<dbReference type="InterPro" id="IPR008309">
    <property type="entry name" value="YdbL"/>
</dbReference>
<dbReference type="AlphaFoldDB" id="A0A4P7XJU9"/>
<proteinExistence type="predicted"/>
<evidence type="ECO:0000313" key="3">
    <source>
        <dbReference type="Proteomes" id="UP000298049"/>
    </source>
</evidence>